<dbReference type="AlphaFoldDB" id="A0AAV7UQN0"/>
<comment type="caution">
    <text evidence="2">The sequence shown here is derived from an EMBL/GenBank/DDBJ whole genome shotgun (WGS) entry which is preliminary data.</text>
</comment>
<evidence type="ECO:0000256" key="1">
    <source>
        <dbReference type="SAM" id="MobiDB-lite"/>
    </source>
</evidence>
<evidence type="ECO:0000313" key="2">
    <source>
        <dbReference type="EMBL" id="KAJ1190043.1"/>
    </source>
</evidence>
<evidence type="ECO:0000313" key="3">
    <source>
        <dbReference type="Proteomes" id="UP001066276"/>
    </source>
</evidence>
<name>A0AAV7UQN0_PLEWA</name>
<feature type="region of interest" description="Disordered" evidence="1">
    <location>
        <begin position="46"/>
        <end position="171"/>
    </location>
</feature>
<feature type="region of interest" description="Disordered" evidence="1">
    <location>
        <begin position="1"/>
        <end position="30"/>
    </location>
</feature>
<organism evidence="2 3">
    <name type="scientific">Pleurodeles waltl</name>
    <name type="common">Iberian ribbed newt</name>
    <dbReference type="NCBI Taxonomy" id="8319"/>
    <lineage>
        <taxon>Eukaryota</taxon>
        <taxon>Metazoa</taxon>
        <taxon>Chordata</taxon>
        <taxon>Craniata</taxon>
        <taxon>Vertebrata</taxon>
        <taxon>Euteleostomi</taxon>
        <taxon>Amphibia</taxon>
        <taxon>Batrachia</taxon>
        <taxon>Caudata</taxon>
        <taxon>Salamandroidea</taxon>
        <taxon>Salamandridae</taxon>
        <taxon>Pleurodelinae</taxon>
        <taxon>Pleurodeles</taxon>
    </lineage>
</organism>
<keyword evidence="3" id="KW-1185">Reference proteome</keyword>
<proteinExistence type="predicted"/>
<feature type="compositionally biased region" description="Basic and acidic residues" evidence="1">
    <location>
        <begin position="85"/>
        <end position="95"/>
    </location>
</feature>
<dbReference type="Proteomes" id="UP001066276">
    <property type="component" value="Chromosome 3_1"/>
</dbReference>
<dbReference type="EMBL" id="JANPWB010000005">
    <property type="protein sequence ID" value="KAJ1190043.1"/>
    <property type="molecule type" value="Genomic_DNA"/>
</dbReference>
<sequence>MNRKPRCRTSAPGPGSRGPTQGGEQTSPHRRALIILTCHVGRLSPRCVPHPRTPQGRRRFPSKMAHPSGGVPEFFLFTPRGAGGDFDHREGEPRPGHGPIGTPPLPSDAGLRTQAPLCFTPAARERGRRARLAPCRIPQSRTPHGTPPDLSSRGPDPGADPPLPPASDSRA</sequence>
<protein>
    <submittedName>
        <fullName evidence="2">Uncharacterized protein</fullName>
    </submittedName>
</protein>
<accession>A0AAV7UQN0</accession>
<gene>
    <name evidence="2" type="ORF">NDU88_006782</name>
</gene>
<reference evidence="2" key="1">
    <citation type="journal article" date="2022" name="bioRxiv">
        <title>Sequencing and chromosome-scale assembly of the giantPleurodeles waltlgenome.</title>
        <authorList>
            <person name="Brown T."/>
            <person name="Elewa A."/>
            <person name="Iarovenko S."/>
            <person name="Subramanian E."/>
            <person name="Araus A.J."/>
            <person name="Petzold A."/>
            <person name="Susuki M."/>
            <person name="Suzuki K.-i.T."/>
            <person name="Hayashi T."/>
            <person name="Toyoda A."/>
            <person name="Oliveira C."/>
            <person name="Osipova E."/>
            <person name="Leigh N.D."/>
            <person name="Simon A."/>
            <person name="Yun M.H."/>
        </authorList>
    </citation>
    <scope>NUCLEOTIDE SEQUENCE</scope>
    <source>
        <strain evidence="2">20211129_DDA</strain>
        <tissue evidence="2">Liver</tissue>
    </source>
</reference>